<dbReference type="Proteomes" id="UP000758155">
    <property type="component" value="Unassembled WGS sequence"/>
</dbReference>
<dbReference type="AlphaFoldDB" id="A0A9P5BY19"/>
<dbReference type="PANTHER" id="PTHR24006:SF687">
    <property type="entry name" value="UBIQUITIN CARBOXYL-TERMINAL HYDROLASE 10"/>
    <property type="match status" value="1"/>
</dbReference>
<feature type="region of interest" description="Disordered" evidence="7">
    <location>
        <begin position="1"/>
        <end position="413"/>
    </location>
</feature>
<evidence type="ECO:0000256" key="4">
    <source>
        <dbReference type="ARBA" id="ARBA00022801"/>
    </source>
</evidence>
<dbReference type="Pfam" id="PF00443">
    <property type="entry name" value="UCH"/>
    <property type="match status" value="1"/>
</dbReference>
<feature type="compositionally biased region" description="Low complexity" evidence="7">
    <location>
        <begin position="383"/>
        <end position="407"/>
    </location>
</feature>
<dbReference type="InterPro" id="IPR001394">
    <property type="entry name" value="Peptidase_C19_UCH"/>
</dbReference>
<dbReference type="GO" id="GO:0005634">
    <property type="term" value="C:nucleus"/>
    <property type="evidence" value="ECO:0007669"/>
    <property type="project" value="TreeGrafter"/>
</dbReference>
<dbReference type="EC" id="3.4.19.12" evidence="6"/>
<comment type="similarity">
    <text evidence="6">Belongs to the peptidase C19 family.</text>
</comment>
<evidence type="ECO:0000259" key="8">
    <source>
        <dbReference type="PROSITE" id="PS50235"/>
    </source>
</evidence>
<comment type="catalytic activity">
    <reaction evidence="1 6">
        <text>Thiol-dependent hydrolysis of ester, thioester, amide, peptide and isopeptide bonds formed by the C-terminal Gly of ubiquitin (a 76-residue protein attached to proteins as an intracellular targeting signal).</text>
        <dbReference type="EC" id="3.4.19.12"/>
    </reaction>
</comment>
<dbReference type="SUPFAM" id="SSF54001">
    <property type="entry name" value="Cysteine proteinases"/>
    <property type="match status" value="1"/>
</dbReference>
<feature type="compositionally biased region" description="Pro residues" evidence="7">
    <location>
        <begin position="1"/>
        <end position="10"/>
    </location>
</feature>
<keyword evidence="2 6" id="KW-0645">Protease</keyword>
<keyword evidence="4 6" id="KW-0378">Hydrolase</keyword>
<feature type="compositionally biased region" description="Basic and acidic residues" evidence="7">
    <location>
        <begin position="231"/>
        <end position="243"/>
    </location>
</feature>
<proteinExistence type="inferred from homology"/>
<evidence type="ECO:0000313" key="10">
    <source>
        <dbReference type="Proteomes" id="UP000758155"/>
    </source>
</evidence>
<evidence type="ECO:0000256" key="5">
    <source>
        <dbReference type="ARBA" id="ARBA00022807"/>
    </source>
</evidence>
<dbReference type="InterPro" id="IPR050164">
    <property type="entry name" value="Peptidase_C19"/>
</dbReference>
<keyword evidence="5 6" id="KW-0788">Thiol protease</keyword>
<gene>
    <name evidence="9" type="ORF">E8E12_003596</name>
</gene>
<name>A0A9P5BY19_9PLEO</name>
<sequence>MMPGHIPPGGPFHQGRKQMEHPYPQYHYAPPPQTHSPVYHNPYAPYHHPQHYGPPHGYPHQMPHMQQWNPYHQPQPQPQPQPQYNMPPRQFQPQASPVVVSSHPHMAAMPPVNRSLGQTPPVVHSHTPPVQRMHTPQRAPSSPSVHSQVHMQSPTPPAHTTVASPPPVTEPKPVQAAPPTPPQPTTFKPFYPPLPWLSVPDADFPPRAAGRRRRKRGTVSAQEQGLALPSREQDVQEDTKAAEETGPAELESAEEPEESQASTIAVPSDAEVDTPSTSHPPSEIDIPAVQQPAIQTTAPAQKHARNTTKPAVPLIPIRPAKPTSAASTTQKSAKSPSTGKPQPKSVEDVAASTTEAASAEEHPKPAAPAAPKSWAELLRAKNAAAAPQAQAQPQPSATTNGNTNTNGPVAPKSNSLADVLASYSVGAEKKVSFIEPRGLVNTGNLCYMNSVLQVLLFCAPFYDFLDQTAKRAVHSFKSETPLVDAMIMFLRDFKVIDSASSVEQLRLRLKTDELEQYGDPLTPEYVYDTIRRLPRFDNMKRGSQEDAEEFLGFLLAGLHDDCALVIKKGEAQAAQNGTAPKTERSNSADGGWLEVTAKQKTSLTQSSGAVEVETPITKIFGGKLRSEYKKAGEKPSVTFEPYQPLQLDIGEPHINNISDALKNLTRLETLDSAVRGAKASTKQVHIETLPPVLILHLKRFHYDEKGPQKIWKKIGYPLELEIPKEVFPQHKRGGFQAKGGFPKYRLTGVVYHHGKNASGGHYTVDLRRQEGKEWIRMDDTVIRRIRAEDVAEGGAEEDPKLLAAALEQHKNDAGKSKNFFAQIDIDEEASDKGGWNHVNGTDKKDTKKWAGVVNGTATPNSAGKRTPLPKENIRDNKVAYILFYQRIES</sequence>
<keyword evidence="3 6" id="KW-0833">Ubl conjugation pathway</keyword>
<protein>
    <recommendedName>
        <fullName evidence="6">Ubiquitin carboxyl-terminal hydrolase</fullName>
        <ecNumber evidence="6">3.4.19.12</ecNumber>
    </recommendedName>
</protein>
<feature type="compositionally biased region" description="Low complexity" evidence="7">
    <location>
        <begin position="39"/>
        <end position="72"/>
    </location>
</feature>
<dbReference type="GO" id="GO:0016579">
    <property type="term" value="P:protein deubiquitination"/>
    <property type="evidence" value="ECO:0007669"/>
    <property type="project" value="InterPro"/>
</dbReference>
<comment type="caution">
    <text evidence="9">The sequence shown here is derived from an EMBL/GenBank/DDBJ whole genome shotgun (WGS) entry which is preliminary data.</text>
</comment>
<evidence type="ECO:0000256" key="3">
    <source>
        <dbReference type="ARBA" id="ARBA00022786"/>
    </source>
</evidence>
<dbReference type="GO" id="GO:0004843">
    <property type="term" value="F:cysteine-type deubiquitinase activity"/>
    <property type="evidence" value="ECO:0007669"/>
    <property type="project" value="UniProtKB-UniRule"/>
</dbReference>
<dbReference type="InterPro" id="IPR028889">
    <property type="entry name" value="USP"/>
</dbReference>
<dbReference type="PROSITE" id="PS50235">
    <property type="entry name" value="USP_3"/>
    <property type="match status" value="1"/>
</dbReference>
<feature type="compositionally biased region" description="Polar residues" evidence="7">
    <location>
        <begin position="138"/>
        <end position="153"/>
    </location>
</feature>
<dbReference type="GO" id="GO:0005829">
    <property type="term" value="C:cytosol"/>
    <property type="evidence" value="ECO:0007669"/>
    <property type="project" value="TreeGrafter"/>
</dbReference>
<dbReference type="PANTHER" id="PTHR24006">
    <property type="entry name" value="UBIQUITIN CARBOXYL-TERMINAL HYDROLASE"/>
    <property type="match status" value="1"/>
</dbReference>
<dbReference type="EMBL" id="SWKV01000058">
    <property type="protein sequence ID" value="KAF3035428.1"/>
    <property type="molecule type" value="Genomic_DNA"/>
</dbReference>
<evidence type="ECO:0000313" key="9">
    <source>
        <dbReference type="EMBL" id="KAF3035428.1"/>
    </source>
</evidence>
<feature type="compositionally biased region" description="Low complexity" evidence="7">
    <location>
        <begin position="367"/>
        <end position="376"/>
    </location>
</feature>
<evidence type="ECO:0000256" key="2">
    <source>
        <dbReference type="ARBA" id="ARBA00022670"/>
    </source>
</evidence>
<evidence type="ECO:0000256" key="1">
    <source>
        <dbReference type="ARBA" id="ARBA00000707"/>
    </source>
</evidence>
<dbReference type="InterPro" id="IPR018200">
    <property type="entry name" value="USP_CS"/>
</dbReference>
<dbReference type="InterPro" id="IPR038765">
    <property type="entry name" value="Papain-like_cys_pep_sf"/>
</dbReference>
<dbReference type="OrthoDB" id="429671at2759"/>
<feature type="domain" description="USP" evidence="8">
    <location>
        <begin position="437"/>
        <end position="807"/>
    </location>
</feature>
<feature type="compositionally biased region" description="Pro residues" evidence="7">
    <location>
        <begin position="164"/>
        <end position="195"/>
    </location>
</feature>
<dbReference type="PROSITE" id="PS00973">
    <property type="entry name" value="USP_2"/>
    <property type="match status" value="1"/>
</dbReference>
<organism evidence="9 10">
    <name type="scientific">Didymella heteroderae</name>
    <dbReference type="NCBI Taxonomy" id="1769908"/>
    <lineage>
        <taxon>Eukaryota</taxon>
        <taxon>Fungi</taxon>
        <taxon>Dikarya</taxon>
        <taxon>Ascomycota</taxon>
        <taxon>Pezizomycotina</taxon>
        <taxon>Dothideomycetes</taxon>
        <taxon>Pleosporomycetidae</taxon>
        <taxon>Pleosporales</taxon>
        <taxon>Pleosporineae</taxon>
        <taxon>Didymellaceae</taxon>
        <taxon>Didymella</taxon>
    </lineage>
</organism>
<feature type="compositionally biased region" description="Low complexity" evidence="7">
    <location>
        <begin position="320"/>
        <end position="338"/>
    </location>
</feature>
<dbReference type="CDD" id="cd02257">
    <property type="entry name" value="Peptidase_C19"/>
    <property type="match status" value="1"/>
</dbReference>
<keyword evidence="10" id="KW-1185">Reference proteome</keyword>
<accession>A0A9P5BY19</accession>
<feature type="compositionally biased region" description="Low complexity" evidence="7">
    <location>
        <begin position="287"/>
        <end position="301"/>
    </location>
</feature>
<evidence type="ECO:0000256" key="6">
    <source>
        <dbReference type="RuleBase" id="RU366025"/>
    </source>
</evidence>
<feature type="compositionally biased region" description="Low complexity" evidence="7">
    <location>
        <begin position="119"/>
        <end position="130"/>
    </location>
</feature>
<evidence type="ECO:0000256" key="7">
    <source>
        <dbReference type="SAM" id="MobiDB-lite"/>
    </source>
</evidence>
<dbReference type="GO" id="GO:0006508">
    <property type="term" value="P:proteolysis"/>
    <property type="evidence" value="ECO:0007669"/>
    <property type="project" value="UniProtKB-KW"/>
</dbReference>
<reference evidence="9" key="1">
    <citation type="submission" date="2019-04" db="EMBL/GenBank/DDBJ databases">
        <title>Sequencing of skin fungus with MAO and IRED activity.</title>
        <authorList>
            <person name="Marsaioli A.J."/>
            <person name="Bonatto J.M.C."/>
            <person name="Reis Junior O."/>
        </authorList>
    </citation>
    <scope>NUCLEOTIDE SEQUENCE</scope>
    <source>
        <strain evidence="9">28M1</strain>
    </source>
</reference>
<dbReference type="PROSITE" id="PS00972">
    <property type="entry name" value="USP_1"/>
    <property type="match status" value="1"/>
</dbReference>
<dbReference type="Gene3D" id="3.90.70.10">
    <property type="entry name" value="Cysteine proteinases"/>
    <property type="match status" value="1"/>
</dbReference>